<feature type="transmembrane region" description="Helical" evidence="1">
    <location>
        <begin position="42"/>
        <end position="63"/>
    </location>
</feature>
<keyword evidence="1" id="KW-0472">Membrane</keyword>
<evidence type="ECO:0008006" key="4">
    <source>
        <dbReference type="Google" id="ProtNLM"/>
    </source>
</evidence>
<dbReference type="eggNOG" id="COG4818">
    <property type="taxonomic scope" value="Bacteria"/>
</dbReference>
<dbReference type="PATRIC" id="fig|555500.3.peg.878"/>
<feature type="transmembrane region" description="Helical" evidence="1">
    <location>
        <begin position="12"/>
        <end position="30"/>
    </location>
</feature>
<dbReference type="AlphaFoldDB" id="K2PXB6"/>
<dbReference type="STRING" id="555500.I215_04235"/>
<dbReference type="RefSeq" id="WP_008990720.1">
    <property type="nucleotide sequence ID" value="NZ_AMSG01000003.1"/>
</dbReference>
<keyword evidence="1" id="KW-0812">Transmembrane</keyword>
<gene>
    <name evidence="2" type="ORF">I215_04235</name>
</gene>
<evidence type="ECO:0000313" key="3">
    <source>
        <dbReference type="Proteomes" id="UP000007364"/>
    </source>
</evidence>
<evidence type="ECO:0000313" key="2">
    <source>
        <dbReference type="EMBL" id="EKF56124.1"/>
    </source>
</evidence>
<dbReference type="Proteomes" id="UP000007364">
    <property type="component" value="Unassembled WGS sequence"/>
</dbReference>
<name>K2PXB6_9FLAO</name>
<keyword evidence="1" id="KW-1133">Transmembrane helix</keyword>
<feature type="transmembrane region" description="Helical" evidence="1">
    <location>
        <begin position="69"/>
        <end position="87"/>
    </location>
</feature>
<sequence length="109" mass="12530">MEVKIEKQGKTNAIIGYITMLGTIVAIILNMDKQNAFARFHIRQAFGINVTYLLLGTIAGYFNSWGVSSAFYIFISVLWFYGFITMLQEKCIPVPIIGPYFQKWFVFIK</sequence>
<dbReference type="EMBL" id="AMSG01000003">
    <property type="protein sequence ID" value="EKF56124.1"/>
    <property type="molecule type" value="Genomic_DNA"/>
</dbReference>
<proteinExistence type="predicted"/>
<organism evidence="2 3">
    <name type="scientific">Galbibacter marinus</name>
    <dbReference type="NCBI Taxonomy" id="555500"/>
    <lineage>
        <taxon>Bacteria</taxon>
        <taxon>Pseudomonadati</taxon>
        <taxon>Bacteroidota</taxon>
        <taxon>Flavobacteriia</taxon>
        <taxon>Flavobacteriales</taxon>
        <taxon>Flavobacteriaceae</taxon>
        <taxon>Galbibacter</taxon>
    </lineage>
</organism>
<dbReference type="OrthoDB" id="6400719at2"/>
<evidence type="ECO:0000256" key="1">
    <source>
        <dbReference type="SAM" id="Phobius"/>
    </source>
</evidence>
<protein>
    <recommendedName>
        <fullName evidence="4">Import component protein</fullName>
    </recommendedName>
</protein>
<comment type="caution">
    <text evidence="2">The sequence shown here is derived from an EMBL/GenBank/DDBJ whole genome shotgun (WGS) entry which is preliminary data.</text>
</comment>
<accession>K2PXB6</accession>
<reference evidence="2 3" key="1">
    <citation type="journal article" date="2012" name="J. Bacteriol.">
        <title>Genome Sequence of Galbibacter marinum Type Strain ck-I2-15.</title>
        <authorList>
            <person name="Lai Q."/>
            <person name="Li C."/>
            <person name="Shao Z."/>
        </authorList>
    </citation>
    <scope>NUCLEOTIDE SEQUENCE [LARGE SCALE GENOMIC DNA]</scope>
    <source>
        <strain evidence="3">ck-I2-15</strain>
    </source>
</reference>
<keyword evidence="3" id="KW-1185">Reference proteome</keyword>